<dbReference type="STRING" id="1385510.GCA_000425205_00359"/>
<dbReference type="Proteomes" id="UP000030528">
    <property type="component" value="Unassembled WGS sequence"/>
</dbReference>
<sequence length="127" mass="13225">MALQIIKPYTSVSTSVEVTPDSEKFFYRTALLVIAGSTLTIDTDDFTRDDGTTATNLPALATNNSYYNVYINGVLQQEGLSTYTPGGVGVGSLAITLPGGGANILSGTPVNLEVVNFTPSANSVVSN</sequence>
<dbReference type="InterPro" id="IPR025237">
    <property type="entry name" value="DUF4183"/>
</dbReference>
<accession>A0A0A5GQ33</accession>
<gene>
    <name evidence="2" type="ORF">N781_00595</name>
</gene>
<feature type="domain" description="DUF4183" evidence="1">
    <location>
        <begin position="37"/>
        <end position="114"/>
    </location>
</feature>
<evidence type="ECO:0000313" key="2">
    <source>
        <dbReference type="EMBL" id="KGX94054.1"/>
    </source>
</evidence>
<dbReference type="Pfam" id="PF13799">
    <property type="entry name" value="DUF4183"/>
    <property type="match status" value="1"/>
</dbReference>
<dbReference type="AlphaFoldDB" id="A0A0A5GQ33"/>
<protein>
    <recommendedName>
        <fullName evidence="1">DUF4183 domain-containing protein</fullName>
    </recommendedName>
</protein>
<proteinExistence type="predicted"/>
<dbReference type="EMBL" id="AVPE01000001">
    <property type="protein sequence ID" value="KGX94054.1"/>
    <property type="molecule type" value="Genomic_DNA"/>
</dbReference>
<keyword evidence="3" id="KW-1185">Reference proteome</keyword>
<dbReference type="RefSeq" id="WP_026799166.1">
    <property type="nucleotide sequence ID" value="NZ_AULI01000001.1"/>
</dbReference>
<dbReference type="eggNOG" id="ENOG50326J3">
    <property type="taxonomic scope" value="Bacteria"/>
</dbReference>
<organism evidence="2 3">
    <name type="scientific">Pontibacillus halophilus JSM 076056 = DSM 19796</name>
    <dbReference type="NCBI Taxonomy" id="1385510"/>
    <lineage>
        <taxon>Bacteria</taxon>
        <taxon>Bacillati</taxon>
        <taxon>Bacillota</taxon>
        <taxon>Bacilli</taxon>
        <taxon>Bacillales</taxon>
        <taxon>Bacillaceae</taxon>
        <taxon>Pontibacillus</taxon>
    </lineage>
</organism>
<name>A0A0A5GQ33_9BACI</name>
<reference evidence="2 3" key="1">
    <citation type="submission" date="2013-08" db="EMBL/GenBank/DDBJ databases">
        <authorList>
            <person name="Huang J."/>
            <person name="Wang G."/>
        </authorList>
    </citation>
    <scope>NUCLEOTIDE SEQUENCE [LARGE SCALE GENOMIC DNA]</scope>
    <source>
        <strain evidence="2 3">JSM 076056</strain>
    </source>
</reference>
<evidence type="ECO:0000313" key="3">
    <source>
        <dbReference type="Proteomes" id="UP000030528"/>
    </source>
</evidence>
<dbReference type="OrthoDB" id="2623159at2"/>
<evidence type="ECO:0000259" key="1">
    <source>
        <dbReference type="Pfam" id="PF13799"/>
    </source>
</evidence>
<comment type="caution">
    <text evidence="2">The sequence shown here is derived from an EMBL/GenBank/DDBJ whole genome shotgun (WGS) entry which is preliminary data.</text>
</comment>